<dbReference type="SUPFAM" id="SSF51905">
    <property type="entry name" value="FAD/NAD(P)-binding domain"/>
    <property type="match status" value="1"/>
</dbReference>
<dbReference type="InterPro" id="IPR036188">
    <property type="entry name" value="FAD/NAD-bd_sf"/>
</dbReference>
<reference evidence="1 2" key="1">
    <citation type="journal article" date="2010" name="Cell Res.">
        <title>Complete genome sequence of the rifamycin SV-producing Amycolatopsis mediterranei U32 revealed its genetic characteristics in phylogeny and metabolism.</title>
        <authorList>
            <person name="Zhao W."/>
            <person name="Zhong Y."/>
            <person name="Yuan H."/>
            <person name="Wang J."/>
            <person name="Zheng H."/>
            <person name="Wang Y."/>
            <person name="Cen X."/>
            <person name="Xu F."/>
            <person name="Bai J."/>
            <person name="Han X."/>
            <person name="Lu G."/>
            <person name="Zhu Y."/>
            <person name="Shao Z."/>
            <person name="Yan H."/>
            <person name="Li C."/>
            <person name="Peng N."/>
            <person name="Zhang Z."/>
            <person name="Zhang Y."/>
            <person name="Lin W."/>
            <person name="Fan Y."/>
            <person name="Qin Z."/>
            <person name="Hu Y."/>
            <person name="Zhu B."/>
            <person name="Wang S."/>
            <person name="Ding X."/>
            <person name="Zhao G.P."/>
        </authorList>
    </citation>
    <scope>NUCLEOTIDE SEQUENCE [LARGE SCALE GENOMIC DNA]</scope>
    <source>
        <strain evidence="2">U-32</strain>
    </source>
</reference>
<dbReference type="PANTHER" id="PTHR10668:SF105">
    <property type="entry name" value="DEHYDROGENASE-RELATED"/>
    <property type="match status" value="1"/>
</dbReference>
<gene>
    <name evidence="1" type="ordered locus">AMED_5742</name>
</gene>
<dbReference type="HOGENOM" id="CLU_167345_0_0_11"/>
<dbReference type="eggNOG" id="COG1233">
    <property type="taxonomic scope" value="Bacteria"/>
</dbReference>
<evidence type="ECO:0000313" key="1">
    <source>
        <dbReference type="EMBL" id="ADJ47492.1"/>
    </source>
</evidence>
<sequence length="91" mass="9267">MTEDSADAVVVAINAGSAAAHQQLIFRPVPSLGRADTPVDRLYLAGASAHPGDAVHGGPGANAARAALARNGVAGGLYRDVIAQAHRLLYR</sequence>
<organism evidence="1 2">
    <name type="scientific">Amycolatopsis mediterranei (strain U-32)</name>
    <dbReference type="NCBI Taxonomy" id="749927"/>
    <lineage>
        <taxon>Bacteria</taxon>
        <taxon>Bacillati</taxon>
        <taxon>Actinomycetota</taxon>
        <taxon>Actinomycetes</taxon>
        <taxon>Pseudonocardiales</taxon>
        <taxon>Pseudonocardiaceae</taxon>
        <taxon>Amycolatopsis</taxon>
    </lineage>
</organism>
<dbReference type="Proteomes" id="UP000000328">
    <property type="component" value="Chromosome"/>
</dbReference>
<dbReference type="KEGG" id="amd:AMED_5742"/>
<dbReference type="PANTHER" id="PTHR10668">
    <property type="entry name" value="PHYTOENE DEHYDROGENASE"/>
    <property type="match status" value="1"/>
</dbReference>
<dbReference type="EMBL" id="CP002000">
    <property type="protein sequence ID" value="ADJ47492.1"/>
    <property type="molecule type" value="Genomic_DNA"/>
</dbReference>
<evidence type="ECO:0000313" key="2">
    <source>
        <dbReference type="Proteomes" id="UP000000328"/>
    </source>
</evidence>
<proteinExistence type="predicted"/>
<dbReference type="AlphaFoldDB" id="A0A0H3DB38"/>
<dbReference type="OrthoDB" id="833207at2"/>
<dbReference type="PATRIC" id="fig|749927.5.peg.5962"/>
<accession>A0A0H3DB38</accession>
<name>A0A0H3DB38_AMYMU</name>
<protein>
    <submittedName>
        <fullName evidence="1">Phytoene dehydrogenase-related protein</fullName>
    </submittedName>
</protein>